<dbReference type="PANTHER" id="PTHR43630">
    <property type="entry name" value="POLY-BETA-1,6-N-ACETYL-D-GLUCOSAMINE SYNTHASE"/>
    <property type="match status" value="1"/>
</dbReference>
<name>A0A1F7JRQ5_9BACT</name>
<dbReference type="EMBL" id="MGBB01000014">
    <property type="protein sequence ID" value="OGK58288.1"/>
    <property type="molecule type" value="Genomic_DNA"/>
</dbReference>
<accession>A0A1F7JRQ5</accession>
<dbReference type="InterPro" id="IPR001173">
    <property type="entry name" value="Glyco_trans_2-like"/>
</dbReference>
<gene>
    <name evidence="6" type="ORF">A3H86_01495</name>
</gene>
<evidence type="ECO:0000256" key="3">
    <source>
        <dbReference type="ARBA" id="ARBA00022679"/>
    </source>
</evidence>
<dbReference type="SUPFAM" id="SSF53448">
    <property type="entry name" value="Nucleotide-diphospho-sugar transferases"/>
    <property type="match status" value="1"/>
</dbReference>
<keyword evidence="4" id="KW-0472">Membrane</keyword>
<dbReference type="Pfam" id="PF00535">
    <property type="entry name" value="Glycos_transf_2"/>
    <property type="match status" value="1"/>
</dbReference>
<evidence type="ECO:0000313" key="7">
    <source>
        <dbReference type="Proteomes" id="UP000178039"/>
    </source>
</evidence>
<dbReference type="GO" id="GO:0016757">
    <property type="term" value="F:glycosyltransferase activity"/>
    <property type="evidence" value="ECO:0007669"/>
    <property type="project" value="UniProtKB-KW"/>
</dbReference>
<keyword evidence="4" id="KW-1133">Transmembrane helix</keyword>
<keyword evidence="4" id="KW-0812">Transmembrane</keyword>
<dbReference type="InterPro" id="IPR029044">
    <property type="entry name" value="Nucleotide-diphossugar_trans"/>
</dbReference>
<keyword evidence="2" id="KW-0328">Glycosyltransferase</keyword>
<organism evidence="6 7">
    <name type="scientific">Candidatus Roizmanbacteria bacterium RIFCSPLOWO2_02_FULL_41_9</name>
    <dbReference type="NCBI Taxonomy" id="1802077"/>
    <lineage>
        <taxon>Bacteria</taxon>
        <taxon>Candidatus Roizmaniibacteriota</taxon>
    </lineage>
</organism>
<evidence type="ECO:0000256" key="2">
    <source>
        <dbReference type="ARBA" id="ARBA00022676"/>
    </source>
</evidence>
<evidence type="ECO:0000313" key="6">
    <source>
        <dbReference type="EMBL" id="OGK58288.1"/>
    </source>
</evidence>
<feature type="transmembrane region" description="Helical" evidence="4">
    <location>
        <begin position="253"/>
        <end position="273"/>
    </location>
</feature>
<dbReference type="Proteomes" id="UP000178039">
    <property type="component" value="Unassembled WGS sequence"/>
</dbReference>
<proteinExistence type="inferred from homology"/>
<evidence type="ECO:0000259" key="5">
    <source>
        <dbReference type="Pfam" id="PF00535"/>
    </source>
</evidence>
<evidence type="ECO:0000256" key="1">
    <source>
        <dbReference type="ARBA" id="ARBA00006739"/>
    </source>
</evidence>
<keyword evidence="3" id="KW-0808">Transferase</keyword>
<comment type="caution">
    <text evidence="6">The sequence shown here is derived from an EMBL/GenBank/DDBJ whole genome shotgun (WGS) entry which is preliminary data.</text>
</comment>
<protein>
    <recommendedName>
        <fullName evidence="5">Glycosyltransferase 2-like domain-containing protein</fullName>
    </recommendedName>
</protein>
<evidence type="ECO:0000256" key="4">
    <source>
        <dbReference type="SAM" id="Phobius"/>
    </source>
</evidence>
<dbReference type="AlphaFoldDB" id="A0A1F7JRQ5"/>
<sequence>MSKLSVSIGIMAYNEDRNIGQLLESLLAQKLRHVTLSEIIVISSGSSDQTNAIVRSVATKDSRIKLISQKKRLGKATVVNLFIAKAKQDILVLMSADLQLKQNTLENLVTPLANAKIGIVGAHPLPVNDPHAFFGYAAHLLWGLHHQISLHQPKMGEMIAFRKIFKQIPVLSAVDEANIEPLIRGQGYQAFYQSKAVVYNKGPENLKEFLAVRRRVYAGHLAAKYEYSYEVSTFSGLTIAQCLFRNLKITPVVIFWTPAVIFLEIIGRFLGYLDYRLKLKDHTIWETAESTKKLS</sequence>
<feature type="domain" description="Glycosyltransferase 2-like" evidence="5">
    <location>
        <begin position="7"/>
        <end position="130"/>
    </location>
</feature>
<comment type="similarity">
    <text evidence="1">Belongs to the glycosyltransferase 2 family.</text>
</comment>
<dbReference type="PANTHER" id="PTHR43630:SF1">
    <property type="entry name" value="POLY-BETA-1,6-N-ACETYL-D-GLUCOSAMINE SYNTHASE"/>
    <property type="match status" value="1"/>
</dbReference>
<reference evidence="6 7" key="1">
    <citation type="journal article" date="2016" name="Nat. Commun.">
        <title>Thousands of microbial genomes shed light on interconnected biogeochemical processes in an aquifer system.</title>
        <authorList>
            <person name="Anantharaman K."/>
            <person name="Brown C.T."/>
            <person name="Hug L.A."/>
            <person name="Sharon I."/>
            <person name="Castelle C.J."/>
            <person name="Probst A.J."/>
            <person name="Thomas B.C."/>
            <person name="Singh A."/>
            <person name="Wilkins M.J."/>
            <person name="Karaoz U."/>
            <person name="Brodie E.L."/>
            <person name="Williams K.H."/>
            <person name="Hubbard S.S."/>
            <person name="Banfield J.F."/>
        </authorList>
    </citation>
    <scope>NUCLEOTIDE SEQUENCE [LARGE SCALE GENOMIC DNA]</scope>
</reference>
<dbReference type="Gene3D" id="3.90.550.10">
    <property type="entry name" value="Spore Coat Polysaccharide Biosynthesis Protein SpsA, Chain A"/>
    <property type="match status" value="1"/>
</dbReference>